<dbReference type="Gene3D" id="1.10.287.130">
    <property type="match status" value="1"/>
</dbReference>
<dbReference type="InterPro" id="IPR050956">
    <property type="entry name" value="2C_system_His_kinase"/>
</dbReference>
<keyword evidence="1 2" id="KW-0597">Phosphoprotein</keyword>
<feature type="domain" description="Response regulatory" evidence="5">
    <location>
        <begin position="1232"/>
        <end position="1363"/>
    </location>
</feature>
<dbReference type="Pfam" id="PF02518">
    <property type="entry name" value="HATPase_c"/>
    <property type="match status" value="1"/>
</dbReference>
<dbReference type="InterPro" id="IPR035965">
    <property type="entry name" value="PAS-like_dom_sf"/>
</dbReference>
<dbReference type="PANTHER" id="PTHR43719:SF30">
    <property type="entry name" value="TWO-COMPONENT SYSTEM RESPONSE REGULATOR"/>
    <property type="match status" value="1"/>
</dbReference>
<dbReference type="Gene3D" id="3.30.565.10">
    <property type="entry name" value="Histidine kinase-like ATPase, C-terminal domain"/>
    <property type="match status" value="1"/>
</dbReference>
<dbReference type="STRING" id="1149755.A0A2J6RCH5"/>
<protein>
    <submittedName>
        <fullName evidence="7">Uncharacterized protein</fullName>
    </submittedName>
</protein>
<dbReference type="CDD" id="cd00082">
    <property type="entry name" value="HisKA"/>
    <property type="match status" value="1"/>
</dbReference>
<dbReference type="InterPro" id="IPR003661">
    <property type="entry name" value="HisK_dim/P_dom"/>
</dbReference>
<dbReference type="PANTHER" id="PTHR43719">
    <property type="entry name" value="TWO-COMPONENT HISTIDINE KINASE"/>
    <property type="match status" value="1"/>
</dbReference>
<dbReference type="PROSITE" id="PS50112">
    <property type="entry name" value="PAS"/>
    <property type="match status" value="1"/>
</dbReference>
<dbReference type="SUPFAM" id="SSF47384">
    <property type="entry name" value="Homodimeric domain of signal transducing histidine kinase"/>
    <property type="match status" value="1"/>
</dbReference>
<accession>A0A2J6RCH5</accession>
<dbReference type="SUPFAM" id="SSF52172">
    <property type="entry name" value="CheY-like"/>
    <property type="match status" value="1"/>
</dbReference>
<dbReference type="InterPro" id="IPR005467">
    <property type="entry name" value="His_kinase_dom"/>
</dbReference>
<dbReference type="EMBL" id="KZ613951">
    <property type="protein sequence ID" value="PMD36204.1"/>
    <property type="molecule type" value="Genomic_DNA"/>
</dbReference>
<feature type="domain" description="Histidine kinase" evidence="4">
    <location>
        <begin position="901"/>
        <end position="1173"/>
    </location>
</feature>
<dbReference type="SMART" id="SM00091">
    <property type="entry name" value="PAS"/>
    <property type="match status" value="2"/>
</dbReference>
<evidence type="ECO:0000259" key="6">
    <source>
        <dbReference type="PROSITE" id="PS50112"/>
    </source>
</evidence>
<gene>
    <name evidence="7" type="ORF">L207DRAFT_515924</name>
</gene>
<dbReference type="Gene3D" id="3.40.50.2300">
    <property type="match status" value="1"/>
</dbReference>
<dbReference type="CDD" id="cd17546">
    <property type="entry name" value="REC_hyHK_CKI1_RcsC-like"/>
    <property type="match status" value="1"/>
</dbReference>
<feature type="modified residue" description="4-aspartylphosphate" evidence="2">
    <location>
        <position position="1292"/>
    </location>
</feature>
<dbReference type="SUPFAM" id="SSF55785">
    <property type="entry name" value="PYP-like sensor domain (PAS domain)"/>
    <property type="match status" value="2"/>
</dbReference>
<evidence type="ECO:0000256" key="2">
    <source>
        <dbReference type="PROSITE-ProRule" id="PRU00169"/>
    </source>
</evidence>
<dbReference type="InterPro" id="IPR000014">
    <property type="entry name" value="PAS"/>
</dbReference>
<dbReference type="SMART" id="SM00387">
    <property type="entry name" value="HATPase_c"/>
    <property type="match status" value="1"/>
</dbReference>
<dbReference type="Proteomes" id="UP000235786">
    <property type="component" value="Unassembled WGS sequence"/>
</dbReference>
<keyword evidence="8" id="KW-1185">Reference proteome</keyword>
<feature type="compositionally biased region" description="Basic and acidic residues" evidence="3">
    <location>
        <begin position="12"/>
        <end position="39"/>
    </location>
</feature>
<proteinExistence type="predicted"/>
<dbReference type="InterPro" id="IPR058846">
    <property type="entry name" value="PAS-like"/>
</dbReference>
<dbReference type="Pfam" id="PF00072">
    <property type="entry name" value="Response_reg"/>
    <property type="match status" value="1"/>
</dbReference>
<dbReference type="SUPFAM" id="SSF55874">
    <property type="entry name" value="ATPase domain of HSP90 chaperone/DNA topoisomerase II/histidine kinase"/>
    <property type="match status" value="1"/>
</dbReference>
<reference evidence="7 8" key="1">
    <citation type="submission" date="2016-04" db="EMBL/GenBank/DDBJ databases">
        <title>A degradative enzymes factory behind the ericoid mycorrhizal symbiosis.</title>
        <authorList>
            <consortium name="DOE Joint Genome Institute"/>
            <person name="Martino E."/>
            <person name="Morin E."/>
            <person name="Grelet G."/>
            <person name="Kuo A."/>
            <person name="Kohler A."/>
            <person name="Daghino S."/>
            <person name="Barry K."/>
            <person name="Choi C."/>
            <person name="Cichocki N."/>
            <person name="Clum A."/>
            <person name="Copeland A."/>
            <person name="Hainaut M."/>
            <person name="Haridas S."/>
            <person name="Labutti K."/>
            <person name="Lindquist E."/>
            <person name="Lipzen A."/>
            <person name="Khouja H.-R."/>
            <person name="Murat C."/>
            <person name="Ohm R."/>
            <person name="Olson A."/>
            <person name="Spatafora J."/>
            <person name="Veneault-Fourrey C."/>
            <person name="Henrissat B."/>
            <person name="Grigoriev I."/>
            <person name="Martin F."/>
            <person name="Perotto S."/>
        </authorList>
    </citation>
    <scope>NUCLEOTIDE SEQUENCE [LARGE SCALE GENOMIC DNA]</scope>
    <source>
        <strain evidence="7 8">F</strain>
    </source>
</reference>
<dbReference type="InterPro" id="IPR001789">
    <property type="entry name" value="Sig_transdc_resp-reg_receiver"/>
</dbReference>
<dbReference type="PROSITE" id="PS50110">
    <property type="entry name" value="RESPONSE_REGULATORY"/>
    <property type="match status" value="1"/>
</dbReference>
<dbReference type="InterPro" id="IPR011006">
    <property type="entry name" value="CheY-like_superfamily"/>
</dbReference>
<dbReference type="InterPro" id="IPR003594">
    <property type="entry name" value="HATPase_dom"/>
</dbReference>
<evidence type="ECO:0000256" key="3">
    <source>
        <dbReference type="SAM" id="MobiDB-lite"/>
    </source>
</evidence>
<dbReference type="CDD" id="cd00130">
    <property type="entry name" value="PAS"/>
    <property type="match status" value="2"/>
</dbReference>
<name>A0A2J6RCH5_HYAVF</name>
<dbReference type="Pfam" id="PF00512">
    <property type="entry name" value="HisKA"/>
    <property type="match status" value="1"/>
</dbReference>
<dbReference type="InterPro" id="IPR004358">
    <property type="entry name" value="Sig_transdc_His_kin-like_C"/>
</dbReference>
<dbReference type="Pfam" id="PF13188">
    <property type="entry name" value="PAS_8"/>
    <property type="match status" value="2"/>
</dbReference>
<evidence type="ECO:0000259" key="4">
    <source>
        <dbReference type="PROSITE" id="PS50109"/>
    </source>
</evidence>
<dbReference type="InterPro" id="IPR036097">
    <property type="entry name" value="HisK_dim/P_sf"/>
</dbReference>
<feature type="region of interest" description="Disordered" evidence="3">
    <location>
        <begin position="1"/>
        <end position="45"/>
    </location>
</feature>
<evidence type="ECO:0000313" key="8">
    <source>
        <dbReference type="Proteomes" id="UP000235786"/>
    </source>
</evidence>
<dbReference type="PROSITE" id="PS50109">
    <property type="entry name" value="HIS_KIN"/>
    <property type="match status" value="1"/>
</dbReference>
<dbReference type="InterPro" id="IPR036890">
    <property type="entry name" value="HATPase_C_sf"/>
</dbReference>
<dbReference type="NCBIfam" id="TIGR00229">
    <property type="entry name" value="sensory_box"/>
    <property type="match status" value="1"/>
</dbReference>
<dbReference type="OrthoDB" id="60033at2759"/>
<evidence type="ECO:0000313" key="7">
    <source>
        <dbReference type="EMBL" id="PMD36204.1"/>
    </source>
</evidence>
<dbReference type="Pfam" id="PF26131">
    <property type="entry name" value="PAS-like"/>
    <property type="match status" value="1"/>
</dbReference>
<dbReference type="PRINTS" id="PR00344">
    <property type="entry name" value="BCTRLSENSOR"/>
</dbReference>
<dbReference type="Gene3D" id="3.30.450.20">
    <property type="entry name" value="PAS domain"/>
    <property type="match status" value="3"/>
</dbReference>
<dbReference type="SMART" id="SM00388">
    <property type="entry name" value="HisKA"/>
    <property type="match status" value="1"/>
</dbReference>
<sequence length="1382" mass="153865">MSTRARKSQRLSQHDTSDTTSKHARSLSEKPEYQQRTTEDVAGGGEQLDHADQEFLDLGIGTFLDADPRPTFVLDVNANLNDTLEPVFLNKVLQWDAPLLKSLPFRTKPNSPGPPSKVLSTSFKLWVKDLARLGDAPLSCSYSGITWTGFIVSRNWIVISGECADLPSPANLPVPGGSPVTTPDGQPRLRRALTSSDEDLLLKGPVPMEAAFVTPGTPDWTVKNPEGELSQHVIFARSVDWSATPLGDMSTWSREFRQIACLLMANPHPAALFWGDELTVIYNKAYADQVAGEKHPRLMGTGFRGPFAELWDFVSTIFAECRKTGQSVAVTDQMLPIERHGFLEETFYTWSLTPLYGGTQQILGLYNAPFEVTQQIRSARALQTLLAMGQETALAQSVSTFWSKLLRALSDNVFDFPFAILYSVIDEVEDENQSQCSETSQSWRYCELEGTLGIPEGHSAAPPRIDLRRSVGGFVPAFRDAMQTREPKILSTKNGTLSESLIEGFEWRGFGEPSREAVVCPIRPTSGENVMGFLVVGVNPRRQFDDAYHSFIKLIDRQLATSLASVSLLENEIRRGLTAAEAAAIERSRLSEELAVQRSRLQRIAEVSPVGMFSISAEGEVMEANDRWFEMTGHPRDDLHAMSWMDTIHESSVPTMEKGWKRLTIDKLPWSAELRIKKQWFDPVTGEEVENWVLAASQPEFMGGKLTNIMGSITDITLQKRSAKDAETRAKLSEQLLLRTQEAKENEKNFKRFSDLAPGGLVIMDPIGKITYANAQWFTISGHPQDSTESNVPLSWTNTILEDDQEYLASKWEELITQKTTITLEVRMQIPWEGDIGGSVIKIPRWILASIYPEVSESGELLSVMGCITDISRIKWAENLQARRLHEAEETRRAQNSFIDITSHEMRNPLSAILQCADGISTSLAEITSNTNLDSTVMAIIKESIGSAETIQLCAQHQKSIVDDILTISKLDSNLLLITPVAVQPVEIVKQVQQMFMVECQKVHDIQMAFHITESYRNLNVDIVMLDSSRLLQVLINLFTNAIKFTKTASKRTIDISIGAYREPPAPEPPGFDYFPTKKARSDVTAGSDWGNGELLFLRFEVKDSGCGLTPEEKKKLFNRFAQASPRTHVQYGGSGLGLFISRQLTELQGGEIGVASESGVGSTFAFYVKARRAKTDQNLEAMRIRLDSDVQSNARPATTVTTDMKNAEETVLPILNLHTGGSAESDPAKWHVLIVEDNLVNQRILAQQLRKLGSTVHVANHGGEALDLIRETVHYQGREADGKPLSVILMDLEMPVMDGLTCVRKIREMEAEGLIKGHLPIIAVTANARSEQVLMAKETGMDDVMPKPFRVLQIRTKIEALLYKTVKTTRWDDGVMHLEAW</sequence>
<dbReference type="GO" id="GO:0000155">
    <property type="term" value="F:phosphorelay sensor kinase activity"/>
    <property type="evidence" value="ECO:0007669"/>
    <property type="project" value="InterPro"/>
</dbReference>
<feature type="domain" description="PAS" evidence="6">
    <location>
        <begin position="597"/>
        <end position="658"/>
    </location>
</feature>
<evidence type="ECO:0000256" key="1">
    <source>
        <dbReference type="ARBA" id="ARBA00022553"/>
    </source>
</evidence>
<evidence type="ECO:0000259" key="5">
    <source>
        <dbReference type="PROSITE" id="PS50110"/>
    </source>
</evidence>
<organism evidence="7 8">
    <name type="scientific">Hyaloscypha variabilis (strain UAMH 11265 / GT02V1 / F)</name>
    <name type="common">Meliniomyces variabilis</name>
    <dbReference type="NCBI Taxonomy" id="1149755"/>
    <lineage>
        <taxon>Eukaryota</taxon>
        <taxon>Fungi</taxon>
        <taxon>Dikarya</taxon>
        <taxon>Ascomycota</taxon>
        <taxon>Pezizomycotina</taxon>
        <taxon>Leotiomycetes</taxon>
        <taxon>Helotiales</taxon>
        <taxon>Hyaloscyphaceae</taxon>
        <taxon>Hyaloscypha</taxon>
        <taxon>Hyaloscypha variabilis</taxon>
    </lineage>
</organism>
<dbReference type="SMART" id="SM00448">
    <property type="entry name" value="REC"/>
    <property type="match status" value="1"/>
</dbReference>